<dbReference type="SUPFAM" id="SSF52096">
    <property type="entry name" value="ClpP/crotonase"/>
    <property type="match status" value="2"/>
</dbReference>
<dbReference type="PROSITE" id="PS50994">
    <property type="entry name" value="INTEGRASE"/>
    <property type="match status" value="1"/>
</dbReference>
<protein>
    <submittedName>
        <fullName evidence="5">Acetyl-CoA carboxylase, carboxyltransferase component (Subunit alpha and beta)</fullName>
    </submittedName>
</protein>
<comment type="caution">
    <text evidence="5">The sequence shown here is derived from an EMBL/GenBank/DDBJ whole genome shotgun (WGS) entry which is preliminary data.</text>
</comment>
<dbReference type="RefSeq" id="WP_008295650.1">
    <property type="nucleotide sequence ID" value="NZ_CM002299.1"/>
</dbReference>
<evidence type="ECO:0000259" key="3">
    <source>
        <dbReference type="PROSITE" id="PS50989"/>
    </source>
</evidence>
<reference evidence="5 6" key="1">
    <citation type="journal article" date="2007" name="Proc. Natl. Acad. Sci. U.S.A.">
        <title>Characterization of a marine gammaproteobacterium capable of aerobic anoxygenic photosynthesis.</title>
        <authorList>
            <person name="Fuchs B.M."/>
            <person name="Spring S."/>
            <person name="Teeling H."/>
            <person name="Quast C."/>
            <person name="Wulf J."/>
            <person name="Schattenhofer M."/>
            <person name="Yan S."/>
            <person name="Ferriera S."/>
            <person name="Johnson J."/>
            <person name="Glockner F.O."/>
            <person name="Amann R."/>
        </authorList>
    </citation>
    <scope>NUCLEOTIDE SEQUENCE [LARGE SCALE GENOMIC DNA]</scope>
    <source>
        <strain evidence="5">KT71</strain>
    </source>
</reference>
<sequence length="595" mass="64341">MSDSSNGHLPKQKQLTGEDQADNPKTPFATLANPFGGAEEQHFEVPGQIQSAPGLFEEAMKAGAALQRRPHTAAGVQSIQRQHLKKRMTVWERIDCLADEPPRILYQNWGPNLDGASLVTALIRVGGRDVAIYGHDFTVRAGSMDATNGEKLARLFELAAKQRIPLVGLNDSAGAYIPAGVGGLDGYADAFTALRKISGIVPSIMCMFGFNAGGGSYLPRQGSFLIQPNDTFFGLTGPGVVKSVLGEDVTPDELGGPGVHSQSGVTDFVVPDEVAALRKVRALLNYLPSHNGVAAPHQPSSDPISRKTWDIDILLKKAFNSPTGFNTPIDITVLIQQLCDHGDFLELQAERARNTITALGRMGGNVIGFVANNSAVASGQIDIGAAYKNARFIRFCNLYNIPIIFLEDTTGFLPGKEQESRGIVQAGRAMLDAIVDLRTPRFLVLVRNAFGGAYASYNNYPTGADFVVALPTTRVAVMGPAGVEYVYKDELRKLRGEAKTRLLKETEAQKAAGLGDSEAAEAAKALVDGWVKAEEHLLAQRYERELMNPNEALSLGSISQIVMPSDLRQVLAEHMDFCLRNYEPAPMEGVQREFH</sequence>
<dbReference type="Pfam" id="PF01039">
    <property type="entry name" value="Carboxyl_trans"/>
    <property type="match status" value="1"/>
</dbReference>
<dbReference type="GO" id="GO:0004658">
    <property type="term" value="F:propionyl-CoA carboxylase activity"/>
    <property type="evidence" value="ECO:0007669"/>
    <property type="project" value="TreeGrafter"/>
</dbReference>
<dbReference type="PROSITE" id="PS50980">
    <property type="entry name" value="COA_CT_NTER"/>
    <property type="match status" value="1"/>
</dbReference>
<dbReference type="Proteomes" id="UP000019205">
    <property type="component" value="Chromosome"/>
</dbReference>
<dbReference type="STRING" id="314285.KT71_16076"/>
<dbReference type="PANTHER" id="PTHR43842">
    <property type="entry name" value="PROPIONYL-COA CARBOXYLASE BETA CHAIN"/>
    <property type="match status" value="1"/>
</dbReference>
<feature type="compositionally biased region" description="Polar residues" evidence="1">
    <location>
        <begin position="1"/>
        <end position="17"/>
    </location>
</feature>
<dbReference type="GO" id="GO:0016740">
    <property type="term" value="F:transferase activity"/>
    <property type="evidence" value="ECO:0007669"/>
    <property type="project" value="UniProtKB-KW"/>
</dbReference>
<feature type="domain" description="CoA carboxyltransferase C-terminal" evidence="3">
    <location>
        <begin position="310"/>
        <end position="589"/>
    </location>
</feature>
<evidence type="ECO:0000313" key="6">
    <source>
        <dbReference type="Proteomes" id="UP000019205"/>
    </source>
</evidence>
<dbReference type="InterPro" id="IPR011762">
    <property type="entry name" value="COA_CT_N"/>
</dbReference>
<proteinExistence type="predicted"/>
<dbReference type="Gene3D" id="3.90.226.10">
    <property type="entry name" value="2-enoyl-CoA Hydratase, Chain A, domain 1"/>
    <property type="match status" value="2"/>
</dbReference>
<dbReference type="PROSITE" id="PS50989">
    <property type="entry name" value="COA_CT_CTER"/>
    <property type="match status" value="1"/>
</dbReference>
<organism evidence="5 6">
    <name type="scientific">Congregibacter litoralis KT71</name>
    <dbReference type="NCBI Taxonomy" id="314285"/>
    <lineage>
        <taxon>Bacteria</taxon>
        <taxon>Pseudomonadati</taxon>
        <taxon>Pseudomonadota</taxon>
        <taxon>Gammaproteobacteria</taxon>
        <taxon>Cellvibrionales</taxon>
        <taxon>Halieaceae</taxon>
        <taxon>Congregibacter</taxon>
    </lineage>
</organism>
<evidence type="ECO:0000259" key="2">
    <source>
        <dbReference type="PROSITE" id="PS50980"/>
    </source>
</evidence>
<dbReference type="GO" id="GO:0015074">
    <property type="term" value="P:DNA integration"/>
    <property type="evidence" value="ECO:0007669"/>
    <property type="project" value="InterPro"/>
</dbReference>
<evidence type="ECO:0000259" key="4">
    <source>
        <dbReference type="PROSITE" id="PS50994"/>
    </source>
</evidence>
<reference evidence="5 6" key="2">
    <citation type="journal article" date="2009" name="PLoS ONE">
        <title>The photosynthetic apparatus and its regulation in the aerobic gammaproteobacterium Congregibacter litoralis gen. nov., sp. nov.</title>
        <authorList>
            <person name="Spring S."/>
            <person name="Lunsdorf H."/>
            <person name="Fuchs B.M."/>
            <person name="Tindall B.J."/>
        </authorList>
    </citation>
    <scope>NUCLEOTIDE SEQUENCE [LARGE SCALE GENOMIC DNA]</scope>
    <source>
        <strain evidence="5">KT71</strain>
    </source>
</reference>
<name>A4A3D0_9GAMM</name>
<keyword evidence="5" id="KW-0808">Transferase</keyword>
<feature type="region of interest" description="Disordered" evidence="1">
    <location>
        <begin position="1"/>
        <end position="33"/>
    </location>
</feature>
<evidence type="ECO:0000256" key="1">
    <source>
        <dbReference type="SAM" id="MobiDB-lite"/>
    </source>
</evidence>
<accession>A4A3D0</accession>
<dbReference type="InterPro" id="IPR001584">
    <property type="entry name" value="Integrase_cat-core"/>
</dbReference>
<feature type="domain" description="CoA carboxyltransferase N-terminal" evidence="2">
    <location>
        <begin position="46"/>
        <end position="299"/>
    </location>
</feature>
<dbReference type="eggNOG" id="COG4799">
    <property type="taxonomic scope" value="Bacteria"/>
</dbReference>
<dbReference type="AlphaFoldDB" id="A4A3D0"/>
<dbReference type="HOGENOM" id="CLU_018822_7_0_6"/>
<feature type="domain" description="Integrase catalytic" evidence="4">
    <location>
        <begin position="295"/>
        <end position="479"/>
    </location>
</feature>
<gene>
    <name evidence="5" type="ORF">KT71_16076</name>
</gene>
<dbReference type="InterPro" id="IPR051047">
    <property type="entry name" value="AccD/PCCB"/>
</dbReference>
<dbReference type="PANTHER" id="PTHR43842:SF2">
    <property type="entry name" value="PROPIONYL-COA CARBOXYLASE BETA CHAIN, MITOCHONDRIAL"/>
    <property type="match status" value="1"/>
</dbReference>
<evidence type="ECO:0000313" key="5">
    <source>
        <dbReference type="EMBL" id="EAQ99203.1"/>
    </source>
</evidence>
<dbReference type="InterPro" id="IPR034733">
    <property type="entry name" value="AcCoA_carboxyl_beta"/>
</dbReference>
<dbReference type="EMBL" id="AAOA02000001">
    <property type="protein sequence ID" value="EAQ99203.1"/>
    <property type="molecule type" value="Genomic_DNA"/>
</dbReference>
<dbReference type="InterPro" id="IPR011763">
    <property type="entry name" value="COA_CT_C"/>
</dbReference>
<keyword evidence="6" id="KW-1185">Reference proteome</keyword>
<dbReference type="InterPro" id="IPR029045">
    <property type="entry name" value="ClpP/crotonase-like_dom_sf"/>
</dbReference>